<sequence length="134" mass="15919">MDMSKVHVWVGINNVDDEIFEKYFELDYDDPDLDIDDPLYKVCRFCLDINEKWYDEDCIGVYKEDNIVDVRVLLEELSVSQETLIEIQNICEKKGLENINSMFFYIDSEIVVADLNKLYNELTYIGKFNTNLYQ</sequence>
<comment type="caution">
    <text evidence="1">The sequence shown here is derived from an EMBL/GenBank/DDBJ whole genome shotgun (WGS) entry which is preliminary data.</text>
</comment>
<protein>
    <submittedName>
        <fullName evidence="1">Immunity 22 family protein</fullName>
    </submittedName>
</protein>
<evidence type="ECO:0000313" key="1">
    <source>
        <dbReference type="EMBL" id="MEX3745688.1"/>
    </source>
</evidence>
<evidence type="ECO:0000313" key="2">
    <source>
        <dbReference type="Proteomes" id="UP001558534"/>
    </source>
</evidence>
<organism evidence="1 2">
    <name type="scientific">Lysinibacillus xylanilyticus</name>
    <dbReference type="NCBI Taxonomy" id="582475"/>
    <lineage>
        <taxon>Bacteria</taxon>
        <taxon>Bacillati</taxon>
        <taxon>Bacillota</taxon>
        <taxon>Bacilli</taxon>
        <taxon>Bacillales</taxon>
        <taxon>Bacillaceae</taxon>
        <taxon>Lysinibacillus</taxon>
    </lineage>
</organism>
<dbReference type="InterPro" id="IPR025560">
    <property type="entry name" value="Imm22"/>
</dbReference>
<dbReference type="EMBL" id="JBFRHK010000005">
    <property type="protein sequence ID" value="MEX3745688.1"/>
    <property type="molecule type" value="Genomic_DNA"/>
</dbReference>
<name>A0ABV3VXV5_9BACI</name>
<reference evidence="1 2" key="1">
    <citation type="submission" date="2024-07" db="EMBL/GenBank/DDBJ databases">
        <title>Characterization of a bacterium isolated from hydrolysated instant sea cucumber by whole-genome sequencing and metabolomics.</title>
        <authorList>
            <person name="Luo X."/>
            <person name="Zhang Z."/>
            <person name="Zheng Z."/>
            <person name="Zhang W."/>
            <person name="Ming T."/>
            <person name="Jiao L."/>
            <person name="Su X."/>
            <person name="Kong F."/>
            <person name="Xu J."/>
        </authorList>
    </citation>
    <scope>NUCLEOTIDE SEQUENCE [LARGE SCALE GENOMIC DNA]</scope>
    <source>
        <strain evidence="1 2">XL-2024</strain>
    </source>
</reference>
<dbReference type="RefSeq" id="WP_368636554.1">
    <property type="nucleotide sequence ID" value="NZ_JBFRHK010000005.1"/>
</dbReference>
<dbReference type="Proteomes" id="UP001558534">
    <property type="component" value="Unassembled WGS sequence"/>
</dbReference>
<keyword evidence="2" id="KW-1185">Reference proteome</keyword>
<accession>A0ABV3VXV5</accession>
<proteinExistence type="predicted"/>
<gene>
    <name evidence="1" type="ORF">AB1300_11130</name>
</gene>
<dbReference type="Pfam" id="PF14112">
    <property type="entry name" value="DUF4284"/>
    <property type="match status" value="1"/>
</dbReference>